<proteinExistence type="predicted"/>
<keyword evidence="2" id="KW-1185">Reference proteome</keyword>
<protein>
    <submittedName>
        <fullName evidence="1">Uncharacterized protein</fullName>
    </submittedName>
</protein>
<evidence type="ECO:0000313" key="1">
    <source>
        <dbReference type="EMBL" id="KAF2460114.1"/>
    </source>
</evidence>
<dbReference type="EMBL" id="MU001674">
    <property type="protein sequence ID" value="KAF2460114.1"/>
    <property type="molecule type" value="Genomic_DNA"/>
</dbReference>
<gene>
    <name evidence="1" type="ORF">BDY21DRAFT_369997</name>
</gene>
<dbReference type="AlphaFoldDB" id="A0A6A6P897"/>
<accession>A0A6A6P897</accession>
<name>A0A6A6P897_9PEZI</name>
<evidence type="ECO:0000313" key="2">
    <source>
        <dbReference type="Proteomes" id="UP000799766"/>
    </source>
</evidence>
<organism evidence="1 2">
    <name type="scientific">Lineolata rhizophorae</name>
    <dbReference type="NCBI Taxonomy" id="578093"/>
    <lineage>
        <taxon>Eukaryota</taxon>
        <taxon>Fungi</taxon>
        <taxon>Dikarya</taxon>
        <taxon>Ascomycota</taxon>
        <taxon>Pezizomycotina</taxon>
        <taxon>Dothideomycetes</taxon>
        <taxon>Dothideomycetes incertae sedis</taxon>
        <taxon>Lineolatales</taxon>
        <taxon>Lineolataceae</taxon>
        <taxon>Lineolata</taxon>
    </lineage>
</organism>
<reference evidence="1" key="1">
    <citation type="journal article" date="2020" name="Stud. Mycol.">
        <title>101 Dothideomycetes genomes: a test case for predicting lifestyles and emergence of pathogens.</title>
        <authorList>
            <person name="Haridas S."/>
            <person name="Albert R."/>
            <person name="Binder M."/>
            <person name="Bloem J."/>
            <person name="Labutti K."/>
            <person name="Salamov A."/>
            <person name="Andreopoulos B."/>
            <person name="Baker S."/>
            <person name="Barry K."/>
            <person name="Bills G."/>
            <person name="Bluhm B."/>
            <person name="Cannon C."/>
            <person name="Castanera R."/>
            <person name="Culley D."/>
            <person name="Daum C."/>
            <person name="Ezra D."/>
            <person name="Gonzalez J."/>
            <person name="Henrissat B."/>
            <person name="Kuo A."/>
            <person name="Liang C."/>
            <person name="Lipzen A."/>
            <person name="Lutzoni F."/>
            <person name="Magnuson J."/>
            <person name="Mondo S."/>
            <person name="Nolan M."/>
            <person name="Ohm R."/>
            <person name="Pangilinan J."/>
            <person name="Park H.-J."/>
            <person name="Ramirez L."/>
            <person name="Alfaro M."/>
            <person name="Sun H."/>
            <person name="Tritt A."/>
            <person name="Yoshinaga Y."/>
            <person name="Zwiers L.-H."/>
            <person name="Turgeon B."/>
            <person name="Goodwin S."/>
            <person name="Spatafora J."/>
            <person name="Crous P."/>
            <person name="Grigoriev I."/>
        </authorList>
    </citation>
    <scope>NUCLEOTIDE SEQUENCE</scope>
    <source>
        <strain evidence="1">ATCC 16933</strain>
    </source>
</reference>
<dbReference type="Proteomes" id="UP000799766">
    <property type="component" value="Unassembled WGS sequence"/>
</dbReference>
<sequence>MDTGEVGLALGDVQMSDADLKVTQPCRARCKAWLLYNTASFKRADTLFWNICMKDLPIPVEKLQSLPHEILLLIFKYVWAPCQDDLETGSKILLELPNFHADSVEDGRRLTPRWFDNGKDLPLDWAKHNLGCGLYYMDSEVVGRGIVAAIAESFYRNVRLSVEADHLTSFLDSCPFTGFATVPGRILRRLRVDMEQEPQYLGEAPTHKLDKLRVHDWVPVYDIEAEVDYDWFYDGDDGQTGIVADFARARRRAVLAMLRRGWRALLRMANLRALEFLIMSPRVLDRGVREADVELRAMTPTILRLCLKGVAVVVKHAVLTAIRGDVRKPDEFKYLFMYPMPMIYRRHYYSRALVRRTRGPPMAWITVVGSMRAPLEELWHTLDAHPNFAWFKGDWVRTETKQAHNSPCCTLAEAMYDGYADQHGVLRLQKPFDQMRVEPISLAGLYETNLRNSYDNPDSPSVEDFLGRHLKCGNCQSLRQAMKKSNKKREKVWNAKYFGVETWEQKLDREQKEKALQ</sequence>